<dbReference type="EMBL" id="JBCNJP010000828">
    <property type="protein sequence ID" value="KAK9050601.1"/>
    <property type="molecule type" value="Genomic_DNA"/>
</dbReference>
<gene>
    <name evidence="2" type="ORF">SSX86_030429</name>
</gene>
<protein>
    <recommendedName>
        <fullName evidence="4">DUF506 family protein</fullName>
    </recommendedName>
</protein>
<dbReference type="PANTHER" id="PTHR31579:SF69">
    <property type="entry name" value="DUF506 DOMAIN-CONTAINING PROTEIN"/>
    <property type="match status" value="1"/>
</dbReference>
<dbReference type="Pfam" id="PF04720">
    <property type="entry name" value="PDDEXK_6"/>
    <property type="match status" value="1"/>
</dbReference>
<accession>A0AAP0C760</accession>
<organism evidence="2 3">
    <name type="scientific">Deinandra increscens subsp. villosa</name>
    <dbReference type="NCBI Taxonomy" id="3103831"/>
    <lineage>
        <taxon>Eukaryota</taxon>
        <taxon>Viridiplantae</taxon>
        <taxon>Streptophyta</taxon>
        <taxon>Embryophyta</taxon>
        <taxon>Tracheophyta</taxon>
        <taxon>Spermatophyta</taxon>
        <taxon>Magnoliopsida</taxon>
        <taxon>eudicotyledons</taxon>
        <taxon>Gunneridae</taxon>
        <taxon>Pentapetalae</taxon>
        <taxon>asterids</taxon>
        <taxon>campanulids</taxon>
        <taxon>Asterales</taxon>
        <taxon>Asteraceae</taxon>
        <taxon>Asteroideae</taxon>
        <taxon>Heliantheae alliance</taxon>
        <taxon>Madieae</taxon>
        <taxon>Madiinae</taxon>
        <taxon>Deinandra</taxon>
    </lineage>
</organism>
<dbReference type="InterPro" id="IPR006502">
    <property type="entry name" value="PDDEXK-like"/>
</dbReference>
<reference evidence="2 3" key="1">
    <citation type="submission" date="2024-04" db="EMBL/GenBank/DDBJ databases">
        <title>The reference genome of an endangered Asteraceae, Deinandra increscens subsp. villosa, native to the Central Coast of California.</title>
        <authorList>
            <person name="Guilliams M."/>
            <person name="Hasenstab-Lehman K."/>
            <person name="Meyer R."/>
            <person name="Mcevoy S."/>
        </authorList>
    </citation>
    <scope>NUCLEOTIDE SEQUENCE [LARGE SCALE GENOMIC DNA]</scope>
    <source>
        <tissue evidence="2">Leaf</tissue>
    </source>
</reference>
<sequence length="379" mass="42256">MIITHAPQNKTIFRTICNDKLDAVKSHFQVSSSRFVVFSFRHLPIYPCSYLPPSLPKSSSPPLGGSSFSQKYMAKIPMRFKRISAALDDDARARLCQSSGSEHSANSLTDLSDLVDSFFDGSDDGYDRGENDARSHPEETTAEYQKAESYYGSDNSDAKEMLIDLIGGDEDDRAIRAEIESVCQNFENSSSEGFKRRLMAVLQQRGFDAGLCKCRWEKTGRHPAGEYEYIDVLISGDRYIVEASLGSEFTIVRPTKTYQLLLETLPKIIVIKPKVMKKVVRLMCAAMRASLKTREMLVSPWRKNGYMQTKWFGSYKRTTNSRPSRLTAAACGGGEVNGERCLGFEYSPAVGGGEKCCRKEVGRMHVVGNLKALMLSGMS</sequence>
<feature type="region of interest" description="Disordered" evidence="1">
    <location>
        <begin position="126"/>
        <end position="150"/>
    </location>
</feature>
<name>A0AAP0C760_9ASTR</name>
<comment type="caution">
    <text evidence="2">The sequence shown here is derived from an EMBL/GenBank/DDBJ whole genome shotgun (WGS) entry which is preliminary data.</text>
</comment>
<evidence type="ECO:0000256" key="1">
    <source>
        <dbReference type="SAM" id="MobiDB-lite"/>
    </source>
</evidence>
<dbReference type="PANTHER" id="PTHR31579">
    <property type="entry name" value="OS03G0796600 PROTEIN"/>
    <property type="match status" value="1"/>
</dbReference>
<evidence type="ECO:0000313" key="3">
    <source>
        <dbReference type="Proteomes" id="UP001408789"/>
    </source>
</evidence>
<feature type="compositionally biased region" description="Basic and acidic residues" evidence="1">
    <location>
        <begin position="126"/>
        <end position="139"/>
    </location>
</feature>
<dbReference type="AlphaFoldDB" id="A0AAP0C760"/>
<proteinExistence type="predicted"/>
<keyword evidence="3" id="KW-1185">Reference proteome</keyword>
<evidence type="ECO:0000313" key="2">
    <source>
        <dbReference type="EMBL" id="KAK9050601.1"/>
    </source>
</evidence>
<dbReference type="Proteomes" id="UP001408789">
    <property type="component" value="Unassembled WGS sequence"/>
</dbReference>
<dbReference type="NCBIfam" id="TIGR01615">
    <property type="entry name" value="A_thal_3542"/>
    <property type="match status" value="1"/>
</dbReference>
<evidence type="ECO:0008006" key="4">
    <source>
        <dbReference type="Google" id="ProtNLM"/>
    </source>
</evidence>